<dbReference type="RefSeq" id="WP_169593601.1">
    <property type="nucleotide sequence ID" value="NZ_JABBGK010000003.1"/>
</dbReference>
<dbReference type="AlphaFoldDB" id="A0A7Y0AYF1"/>
<dbReference type="InterPro" id="IPR009057">
    <property type="entry name" value="Homeodomain-like_sf"/>
</dbReference>
<dbReference type="EMBL" id="JABBGK010000003">
    <property type="protein sequence ID" value="NML75743.1"/>
    <property type="molecule type" value="Genomic_DNA"/>
</dbReference>
<evidence type="ECO:0000256" key="1">
    <source>
        <dbReference type="ARBA" id="ARBA00023125"/>
    </source>
</evidence>
<dbReference type="GO" id="GO:0003700">
    <property type="term" value="F:DNA-binding transcription factor activity"/>
    <property type="evidence" value="ECO:0007669"/>
    <property type="project" value="TreeGrafter"/>
</dbReference>
<reference evidence="4 5" key="1">
    <citation type="submission" date="2020-04" db="EMBL/GenBank/DDBJ databases">
        <title>Rhizobium sp. S-51 isolated from soil.</title>
        <authorList>
            <person name="Dahal R.H."/>
        </authorList>
    </citation>
    <scope>NUCLEOTIDE SEQUENCE [LARGE SCALE GENOMIC DNA]</scope>
    <source>
        <strain evidence="4 5">S-51</strain>
    </source>
</reference>
<dbReference type="PANTHER" id="PTHR30055:SF146">
    <property type="entry name" value="HTH-TYPE TRANSCRIPTIONAL DUAL REGULATOR CECR"/>
    <property type="match status" value="1"/>
</dbReference>
<keyword evidence="1 2" id="KW-0238">DNA-binding</keyword>
<protein>
    <submittedName>
        <fullName evidence="4">TetR/AcrR family transcriptional regulator</fullName>
    </submittedName>
</protein>
<dbReference type="InterPro" id="IPR050109">
    <property type="entry name" value="HTH-type_TetR-like_transc_reg"/>
</dbReference>
<dbReference type="PRINTS" id="PR00455">
    <property type="entry name" value="HTHTETR"/>
</dbReference>
<dbReference type="GO" id="GO:0000976">
    <property type="term" value="F:transcription cis-regulatory region binding"/>
    <property type="evidence" value="ECO:0007669"/>
    <property type="project" value="TreeGrafter"/>
</dbReference>
<comment type="caution">
    <text evidence="4">The sequence shown here is derived from an EMBL/GenBank/DDBJ whole genome shotgun (WGS) entry which is preliminary data.</text>
</comment>
<keyword evidence="5" id="KW-1185">Reference proteome</keyword>
<evidence type="ECO:0000256" key="2">
    <source>
        <dbReference type="PROSITE-ProRule" id="PRU00335"/>
    </source>
</evidence>
<dbReference type="PROSITE" id="PS50977">
    <property type="entry name" value="HTH_TETR_2"/>
    <property type="match status" value="1"/>
</dbReference>
<evidence type="ECO:0000259" key="3">
    <source>
        <dbReference type="PROSITE" id="PS50977"/>
    </source>
</evidence>
<dbReference type="Proteomes" id="UP000541470">
    <property type="component" value="Unassembled WGS sequence"/>
</dbReference>
<accession>A0A7Y0AYF1</accession>
<dbReference type="InterPro" id="IPR001647">
    <property type="entry name" value="HTH_TetR"/>
</dbReference>
<feature type="domain" description="HTH tetR-type" evidence="3">
    <location>
        <begin position="7"/>
        <end position="67"/>
    </location>
</feature>
<feature type="DNA-binding region" description="H-T-H motif" evidence="2">
    <location>
        <begin position="30"/>
        <end position="49"/>
    </location>
</feature>
<evidence type="ECO:0000313" key="4">
    <source>
        <dbReference type="EMBL" id="NML75743.1"/>
    </source>
</evidence>
<proteinExistence type="predicted"/>
<gene>
    <name evidence="4" type="ORF">HHL25_16555</name>
</gene>
<dbReference type="PANTHER" id="PTHR30055">
    <property type="entry name" value="HTH-TYPE TRANSCRIPTIONAL REGULATOR RUTR"/>
    <property type="match status" value="1"/>
</dbReference>
<organism evidence="4 5">
    <name type="scientific">Rhizobium terricola</name>
    <dbReference type="NCBI Taxonomy" id="2728849"/>
    <lineage>
        <taxon>Bacteria</taxon>
        <taxon>Pseudomonadati</taxon>
        <taxon>Pseudomonadota</taxon>
        <taxon>Alphaproteobacteria</taxon>
        <taxon>Hyphomicrobiales</taxon>
        <taxon>Rhizobiaceae</taxon>
        <taxon>Rhizobium/Agrobacterium group</taxon>
        <taxon>Rhizobium</taxon>
    </lineage>
</organism>
<evidence type="ECO:0000313" key="5">
    <source>
        <dbReference type="Proteomes" id="UP000541470"/>
    </source>
</evidence>
<dbReference type="SUPFAM" id="SSF46689">
    <property type="entry name" value="Homeodomain-like"/>
    <property type="match status" value="1"/>
</dbReference>
<name>A0A7Y0AYF1_9HYPH</name>
<sequence>MDDLKTDSKRAAILEQAFAAFTTYGYKRTTMDDIARAAGLSRPALYLFYRNKGDIFRASMSVMMAEMRGNVARCFEGEGGALGKVNEALNEAIVRPYRQIADTPHGAEIFDAKDEFASDLFLEWINAVEDEISAGLEIEEAAGRIDLAGAGVAPRLLASLLLDATEGMKMRMPDMDVVSAKLADLVRLLIGPYAR</sequence>
<dbReference type="Gene3D" id="1.10.357.10">
    <property type="entry name" value="Tetracycline Repressor, domain 2"/>
    <property type="match status" value="1"/>
</dbReference>
<dbReference type="Pfam" id="PF00440">
    <property type="entry name" value="TetR_N"/>
    <property type="match status" value="1"/>
</dbReference>